<dbReference type="SFLD" id="SFLDS00005">
    <property type="entry name" value="Isoprenoid_Synthase_Type_I"/>
    <property type="match status" value="1"/>
</dbReference>
<dbReference type="InterPro" id="IPR019845">
    <property type="entry name" value="Squalene/phytoene_synthase_CS"/>
</dbReference>
<dbReference type="EMBL" id="FNBW01000009">
    <property type="protein sequence ID" value="SDG04618.1"/>
    <property type="molecule type" value="Genomic_DNA"/>
</dbReference>
<organism evidence="2 3">
    <name type="scientific">Thalassobaculum litoreum DSM 18839</name>
    <dbReference type="NCBI Taxonomy" id="1123362"/>
    <lineage>
        <taxon>Bacteria</taxon>
        <taxon>Pseudomonadati</taxon>
        <taxon>Pseudomonadota</taxon>
        <taxon>Alphaproteobacteria</taxon>
        <taxon>Rhodospirillales</taxon>
        <taxon>Thalassobaculaceae</taxon>
        <taxon>Thalassobaculum</taxon>
    </lineage>
</organism>
<keyword evidence="1 2" id="KW-0808">Transferase</keyword>
<dbReference type="InterPro" id="IPR017828">
    <property type="entry name" value="SQ_synth_HpnD-like"/>
</dbReference>
<proteinExistence type="predicted"/>
<dbReference type="PANTHER" id="PTHR31480">
    <property type="entry name" value="BIFUNCTIONAL LYCOPENE CYCLASE/PHYTOENE SYNTHASE"/>
    <property type="match status" value="1"/>
</dbReference>
<dbReference type="SUPFAM" id="SSF48576">
    <property type="entry name" value="Terpenoid synthases"/>
    <property type="match status" value="1"/>
</dbReference>
<dbReference type="RefSeq" id="WP_028794249.1">
    <property type="nucleotide sequence ID" value="NZ_FNBW01000009.1"/>
</dbReference>
<dbReference type="SFLD" id="SFLDG01018">
    <property type="entry name" value="Squalene/Phytoene_Synthase_Lik"/>
    <property type="match status" value="1"/>
</dbReference>
<dbReference type="Proteomes" id="UP000198615">
    <property type="component" value="Unassembled WGS sequence"/>
</dbReference>
<evidence type="ECO:0000256" key="1">
    <source>
        <dbReference type="ARBA" id="ARBA00022679"/>
    </source>
</evidence>
<gene>
    <name evidence="2" type="ORF">SAMN05660686_03191</name>
</gene>
<protein>
    <submittedName>
        <fullName evidence="2">Farnesyl-diphosphate farnesyltransferase</fullName>
    </submittedName>
</protein>
<dbReference type="InterPro" id="IPR002060">
    <property type="entry name" value="Squ/phyt_synthse"/>
</dbReference>
<accession>A0A8G2EX29</accession>
<dbReference type="GO" id="GO:0016117">
    <property type="term" value="P:carotenoid biosynthetic process"/>
    <property type="evidence" value="ECO:0007669"/>
    <property type="project" value="InterPro"/>
</dbReference>
<dbReference type="InterPro" id="IPR044843">
    <property type="entry name" value="Trans_IPPS_bact-type"/>
</dbReference>
<dbReference type="GO" id="GO:0004311">
    <property type="term" value="F:geranylgeranyl diphosphate synthase activity"/>
    <property type="evidence" value="ECO:0007669"/>
    <property type="project" value="InterPro"/>
</dbReference>
<dbReference type="OrthoDB" id="9807580at2"/>
<reference evidence="2 3" key="1">
    <citation type="submission" date="2016-10" db="EMBL/GenBank/DDBJ databases">
        <authorList>
            <person name="Varghese N."/>
            <person name="Submissions S."/>
        </authorList>
    </citation>
    <scope>NUCLEOTIDE SEQUENCE [LARGE SCALE GENOMIC DNA]</scope>
    <source>
        <strain evidence="2 3">DSM 18839</strain>
    </source>
</reference>
<name>A0A8G2EX29_9PROT</name>
<dbReference type="InterPro" id="IPR033904">
    <property type="entry name" value="Trans_IPPS_HH"/>
</dbReference>
<dbReference type="CDD" id="cd00683">
    <property type="entry name" value="Trans_IPPS_HH"/>
    <property type="match status" value="1"/>
</dbReference>
<sequence length="285" mass="31941">MSAAALEDPAAVAEARAVVRASGTSFRWGMRILPPDRRRAMYAVYAFCRIIDDIADEPGDLALRQERLDAWRGEIARIYDGGTLHEPIARALLPAVQRYRLPRAEFEALIDGMETDLQGRNVAPSMTELELYCRRVAGAVGLLSMRCFGAHQPEADDAAIALGEAMQLTNILRDLGEDAADGRLYLPRDLLERHGIAARDPDAVIDDPRVAAVCRDLAARARRRYGEARALIDQCDRHAMRSAVVMMVGYEALLDRMEAGGWREPRRRVSLSPWRRLLLLRHLCR</sequence>
<dbReference type="SFLD" id="SFLDG01212">
    <property type="entry name" value="Phytoene_synthase_like"/>
    <property type="match status" value="1"/>
</dbReference>
<comment type="caution">
    <text evidence="2">The sequence shown here is derived from an EMBL/GenBank/DDBJ whole genome shotgun (WGS) entry which is preliminary data.</text>
</comment>
<dbReference type="NCBIfam" id="TIGR03465">
    <property type="entry name" value="HpnD"/>
    <property type="match status" value="1"/>
</dbReference>
<keyword evidence="3" id="KW-1185">Reference proteome</keyword>
<evidence type="ECO:0000313" key="3">
    <source>
        <dbReference type="Proteomes" id="UP000198615"/>
    </source>
</evidence>
<dbReference type="GO" id="GO:0051996">
    <property type="term" value="F:squalene synthase [NAD(P)H] activity"/>
    <property type="evidence" value="ECO:0007669"/>
    <property type="project" value="InterPro"/>
</dbReference>
<dbReference type="PROSITE" id="PS01045">
    <property type="entry name" value="SQUALEN_PHYTOEN_SYN_2"/>
    <property type="match status" value="1"/>
</dbReference>
<dbReference type="InterPro" id="IPR008949">
    <property type="entry name" value="Isoprenoid_synthase_dom_sf"/>
</dbReference>
<dbReference type="Gene3D" id="1.10.600.10">
    <property type="entry name" value="Farnesyl Diphosphate Synthase"/>
    <property type="match status" value="1"/>
</dbReference>
<dbReference type="AlphaFoldDB" id="A0A8G2EX29"/>
<dbReference type="Pfam" id="PF00494">
    <property type="entry name" value="SQS_PSY"/>
    <property type="match status" value="1"/>
</dbReference>
<evidence type="ECO:0000313" key="2">
    <source>
        <dbReference type="EMBL" id="SDG04618.1"/>
    </source>
</evidence>